<dbReference type="AlphaFoldDB" id="A0A4R4N911"/>
<dbReference type="PROSITE" id="PS50075">
    <property type="entry name" value="CARRIER"/>
    <property type="match status" value="1"/>
</dbReference>
<keyword evidence="2" id="KW-0597">Phosphoprotein</keyword>
<dbReference type="GO" id="GO:0044550">
    <property type="term" value="P:secondary metabolite biosynthetic process"/>
    <property type="evidence" value="ECO:0007669"/>
    <property type="project" value="TreeGrafter"/>
</dbReference>
<dbReference type="Pfam" id="PF00550">
    <property type="entry name" value="PP-binding"/>
    <property type="match status" value="1"/>
</dbReference>
<proteinExistence type="predicted"/>
<evidence type="ECO:0000259" key="3">
    <source>
        <dbReference type="PROSITE" id="PS50075"/>
    </source>
</evidence>
<evidence type="ECO:0000313" key="4">
    <source>
        <dbReference type="EMBL" id="TDC05335.1"/>
    </source>
</evidence>
<dbReference type="GO" id="GO:0005737">
    <property type="term" value="C:cytoplasm"/>
    <property type="evidence" value="ECO:0007669"/>
    <property type="project" value="TreeGrafter"/>
</dbReference>
<evidence type="ECO:0000256" key="2">
    <source>
        <dbReference type="ARBA" id="ARBA00022553"/>
    </source>
</evidence>
<comment type="caution">
    <text evidence="4">The sequence shown here is derived from an EMBL/GenBank/DDBJ whole genome shotgun (WGS) entry which is preliminary data.</text>
</comment>
<dbReference type="Gene3D" id="1.10.1200.10">
    <property type="entry name" value="ACP-like"/>
    <property type="match status" value="1"/>
</dbReference>
<dbReference type="InterPro" id="IPR036736">
    <property type="entry name" value="ACP-like_sf"/>
</dbReference>
<accession>A0A4R4N911</accession>
<protein>
    <submittedName>
        <fullName evidence="4">Acyl carrier protein</fullName>
    </submittedName>
</protein>
<dbReference type="EMBL" id="SMJZ01000071">
    <property type="protein sequence ID" value="TDC05335.1"/>
    <property type="molecule type" value="Genomic_DNA"/>
</dbReference>
<keyword evidence="1" id="KW-0596">Phosphopantetheine</keyword>
<dbReference type="PANTHER" id="PTHR45527:SF1">
    <property type="entry name" value="FATTY ACID SYNTHASE"/>
    <property type="match status" value="1"/>
</dbReference>
<reference evidence="4 5" key="1">
    <citation type="submission" date="2019-02" db="EMBL/GenBank/DDBJ databases">
        <title>Draft genome sequences of novel Actinobacteria.</title>
        <authorList>
            <person name="Sahin N."/>
            <person name="Ay H."/>
            <person name="Saygin H."/>
        </authorList>
    </citation>
    <scope>NUCLEOTIDE SEQUENCE [LARGE SCALE GENOMIC DNA]</scope>
    <source>
        <strain evidence="4 5">KC201</strain>
    </source>
</reference>
<evidence type="ECO:0000256" key="1">
    <source>
        <dbReference type="ARBA" id="ARBA00022450"/>
    </source>
</evidence>
<evidence type="ECO:0000313" key="5">
    <source>
        <dbReference type="Proteomes" id="UP000295157"/>
    </source>
</evidence>
<dbReference type="GO" id="GO:0043041">
    <property type="term" value="P:amino acid activation for nonribosomal peptide biosynthetic process"/>
    <property type="evidence" value="ECO:0007669"/>
    <property type="project" value="TreeGrafter"/>
</dbReference>
<dbReference type="InterPro" id="IPR020806">
    <property type="entry name" value="PKS_PP-bd"/>
</dbReference>
<dbReference type="OrthoDB" id="2472181at2"/>
<dbReference type="Proteomes" id="UP000295157">
    <property type="component" value="Unassembled WGS sequence"/>
</dbReference>
<dbReference type="RefSeq" id="WP_132334042.1">
    <property type="nucleotide sequence ID" value="NZ_SMJZ01000071.1"/>
</dbReference>
<dbReference type="InterPro" id="IPR009081">
    <property type="entry name" value="PP-bd_ACP"/>
</dbReference>
<feature type="domain" description="Carrier" evidence="3">
    <location>
        <begin position="1"/>
        <end position="75"/>
    </location>
</feature>
<gene>
    <name evidence="4" type="ORF">E1267_19665</name>
</gene>
<keyword evidence="5" id="KW-1185">Reference proteome</keyword>
<sequence length="85" mass="9288">MKSEWERSLSRIWAEELGLNAADPHSDFFAAGGTSLQAVRLAGRVRRELRRDMEIDTLVEHPTLGALTAFLARGDSGPATPSRPA</sequence>
<name>A0A4R4N911_9ACTN</name>
<dbReference type="GO" id="GO:0031177">
    <property type="term" value="F:phosphopantetheine binding"/>
    <property type="evidence" value="ECO:0007669"/>
    <property type="project" value="InterPro"/>
</dbReference>
<organism evidence="4 5">
    <name type="scientific">Nonomuraea longispora</name>
    <dbReference type="NCBI Taxonomy" id="1848320"/>
    <lineage>
        <taxon>Bacteria</taxon>
        <taxon>Bacillati</taxon>
        <taxon>Actinomycetota</taxon>
        <taxon>Actinomycetes</taxon>
        <taxon>Streptosporangiales</taxon>
        <taxon>Streptosporangiaceae</taxon>
        <taxon>Nonomuraea</taxon>
    </lineage>
</organism>
<dbReference type="SMART" id="SM00823">
    <property type="entry name" value="PKS_PP"/>
    <property type="match status" value="1"/>
</dbReference>
<dbReference type="SUPFAM" id="SSF47336">
    <property type="entry name" value="ACP-like"/>
    <property type="match status" value="1"/>
</dbReference>
<dbReference type="PANTHER" id="PTHR45527">
    <property type="entry name" value="NONRIBOSOMAL PEPTIDE SYNTHETASE"/>
    <property type="match status" value="1"/>
</dbReference>